<organism evidence="1 2">
    <name type="scientific">Leptospirillum ferriphilum (strain ML-04)</name>
    <dbReference type="NCBI Taxonomy" id="1048260"/>
    <lineage>
        <taxon>Bacteria</taxon>
        <taxon>Pseudomonadati</taxon>
        <taxon>Nitrospirota</taxon>
        <taxon>Nitrospiria</taxon>
        <taxon>Nitrospirales</taxon>
        <taxon>Nitrospiraceae</taxon>
        <taxon>Leptospirillum</taxon>
    </lineage>
</organism>
<dbReference type="AlphaFoldDB" id="J9Z8R3"/>
<protein>
    <submittedName>
        <fullName evidence="1">Uncharacterized protein</fullName>
    </submittedName>
</protein>
<accession>J9Z8R3</accession>
<proteinExistence type="predicted"/>
<dbReference type="HOGENOM" id="CLU_3044904_0_0_0"/>
<gene>
    <name evidence="1" type="ordered locus">LFML04_0339</name>
</gene>
<dbReference type="KEGG" id="lfi:LFML04_0339"/>
<evidence type="ECO:0000313" key="2">
    <source>
        <dbReference type="Proteomes" id="UP000006177"/>
    </source>
</evidence>
<sequence>MITRYGSPIAELTPYPVRNTEKIRKAILGLKEFQKSHSLGDAKIQDLIEEGRKD</sequence>
<dbReference type="EMBL" id="CP002919">
    <property type="protein sequence ID" value="AFS52581.1"/>
    <property type="molecule type" value="Genomic_DNA"/>
</dbReference>
<dbReference type="Proteomes" id="UP000006177">
    <property type="component" value="Chromosome"/>
</dbReference>
<dbReference type="STRING" id="1048260.LFML04_0339"/>
<reference evidence="1 2" key="1">
    <citation type="journal article" date="2011" name="J. Microbiol.">
        <title>Complete genome of Leptospirillum ferriphilum ML-04 provides insight into its physiology and environmental adaptation.</title>
        <authorList>
            <person name="Mi S."/>
            <person name="Song J."/>
            <person name="Lin J."/>
            <person name="Che Y."/>
            <person name="Zheng H."/>
            <person name="Lin J."/>
        </authorList>
    </citation>
    <scope>NUCLEOTIDE SEQUENCE [LARGE SCALE GENOMIC DNA]</scope>
    <source>
        <strain evidence="1 2">ML-04</strain>
    </source>
</reference>
<dbReference type="PATRIC" id="fig|1048260.3.peg.359"/>
<evidence type="ECO:0000313" key="1">
    <source>
        <dbReference type="EMBL" id="AFS52581.1"/>
    </source>
</evidence>
<name>J9Z8R3_LEPFM</name>